<dbReference type="HOGENOM" id="CLU_2243835_0_0_2"/>
<gene>
    <name evidence="1" type="ordered locus">MCON_2210</name>
</gene>
<evidence type="ECO:0000313" key="2">
    <source>
        <dbReference type="Proteomes" id="UP000007807"/>
    </source>
</evidence>
<dbReference type="AlphaFoldDB" id="F4BXP5"/>
<accession>F4BXP5</accession>
<dbReference type="KEGG" id="mcj:MCON_2210"/>
<dbReference type="Proteomes" id="UP000007807">
    <property type="component" value="Chromosome"/>
</dbReference>
<dbReference type="GeneID" id="10461669"/>
<protein>
    <submittedName>
        <fullName evidence="1">Conserved domain protein</fullName>
    </submittedName>
</protein>
<proteinExistence type="predicted"/>
<keyword evidence="2" id="KW-1185">Reference proteome</keyword>
<dbReference type="EMBL" id="CP002565">
    <property type="protein sequence ID" value="AEB68723.1"/>
    <property type="molecule type" value="Genomic_DNA"/>
</dbReference>
<name>F4BXP5_METSG</name>
<dbReference type="RefSeq" id="WP_013719761.1">
    <property type="nucleotide sequence ID" value="NC_015416.1"/>
</dbReference>
<organism evidence="1 2">
    <name type="scientific">Methanothrix soehngenii (strain ATCC 5969 / DSM 3671 / JCM 10134 / NBRC 103675 / OCM 69 / GP-6)</name>
    <name type="common">Methanosaeta concilii</name>
    <dbReference type="NCBI Taxonomy" id="990316"/>
    <lineage>
        <taxon>Archaea</taxon>
        <taxon>Methanobacteriati</taxon>
        <taxon>Methanobacteriota</taxon>
        <taxon>Stenosarchaea group</taxon>
        <taxon>Methanomicrobia</taxon>
        <taxon>Methanotrichales</taxon>
        <taxon>Methanotrichaceae</taxon>
        <taxon>Methanothrix</taxon>
    </lineage>
</organism>
<reference evidence="1 2" key="1">
    <citation type="journal article" date="2011" name="J. Bacteriol.">
        <title>Complete genome sequence of Methanosaeta concilii, a specialist in aceticlastic methanogenesis.</title>
        <authorList>
            <person name="Barber R.D."/>
            <person name="Zhang L."/>
            <person name="Harnack M."/>
            <person name="Olson M.V."/>
            <person name="Kaul R."/>
            <person name="Ingram-Smith C."/>
            <person name="Smith K.S."/>
        </authorList>
    </citation>
    <scope>NUCLEOTIDE SEQUENCE [LARGE SCALE GENOMIC DNA]</scope>
    <source>
        <strain evidence="2">ATCC 5969 / DSM 3671 / JCM 10134 / NBRC 103675 / OCM 69 / GP-6</strain>
    </source>
</reference>
<evidence type="ECO:0000313" key="1">
    <source>
        <dbReference type="EMBL" id="AEB68723.1"/>
    </source>
</evidence>
<sequence length="104" mass="11861">MYNIGLQQSHGPEPLCSIALLSFHDSAELFLHLSSEYLNSGGNDLSFMKYFDFINQKLPDGKEIAQKESMRRLNKARVSLKHNGTLPAKIELDAFRSTISFFFF</sequence>
<dbReference type="InParanoid" id="F4BXP5"/>